<evidence type="ECO:0000313" key="7">
    <source>
        <dbReference type="EMBL" id="GBG24779.1"/>
    </source>
</evidence>
<dbReference type="EMBL" id="BEYU01000008">
    <property type="protein sequence ID" value="GBG24779.1"/>
    <property type="molecule type" value="Genomic_DNA"/>
</dbReference>
<dbReference type="GO" id="GO:0000049">
    <property type="term" value="F:tRNA binding"/>
    <property type="evidence" value="ECO:0007669"/>
    <property type="project" value="UniProtKB-KW"/>
</dbReference>
<dbReference type="InterPro" id="IPR036416">
    <property type="entry name" value="Pept_tRNA_hydro_sf"/>
</dbReference>
<dbReference type="AlphaFoldDB" id="A0A2R5G380"/>
<gene>
    <name evidence="7" type="ORF">FCC1311_009972</name>
</gene>
<dbReference type="OrthoDB" id="1711136at2759"/>
<proteinExistence type="inferred from homology"/>
<keyword evidence="4" id="KW-0694">RNA-binding</keyword>
<dbReference type="GO" id="GO:0004045">
    <property type="term" value="F:peptidyl-tRNA hydrolase activity"/>
    <property type="evidence" value="ECO:0007669"/>
    <property type="project" value="UniProtKB-EC"/>
</dbReference>
<comment type="caution">
    <text evidence="7">The sequence shown here is derived from an EMBL/GenBank/DDBJ whole genome shotgun (WGS) entry which is preliminary data.</text>
</comment>
<dbReference type="PROSITE" id="PS01196">
    <property type="entry name" value="PEPT_TRNA_HYDROL_2"/>
    <property type="match status" value="1"/>
</dbReference>
<organism evidence="7 8">
    <name type="scientific">Hondaea fermentalgiana</name>
    <dbReference type="NCBI Taxonomy" id="2315210"/>
    <lineage>
        <taxon>Eukaryota</taxon>
        <taxon>Sar</taxon>
        <taxon>Stramenopiles</taxon>
        <taxon>Bigyra</taxon>
        <taxon>Labyrinthulomycetes</taxon>
        <taxon>Thraustochytrida</taxon>
        <taxon>Thraustochytriidae</taxon>
        <taxon>Hondaea</taxon>
    </lineage>
</organism>
<sequence>MSGTWVAAKALALGLRAALRRWAAELLPLPLATTARGAVRDGRDAGAGEDADADADAALGAAGTMKKRLVVVGLGNFGSEWTRHSVGTQVVRRLAERRGVAWAARRDCAANVASDEDLILVEPRLFMNENGKAAAAVLRQFLRAKKPRDASANLVVVHDDLDRPFANFRWKQRGSASGHNGVRSVIEHLGSDDFRRVQVGIGRPSARGAAVSAHVLGSFSRDEIEAIKDRDGFLSRVCDEIERAASA</sequence>
<dbReference type="Proteomes" id="UP000241890">
    <property type="component" value="Unassembled WGS sequence"/>
</dbReference>
<comment type="similarity">
    <text evidence="5">Belongs to the PTH family.</text>
</comment>
<evidence type="ECO:0000256" key="6">
    <source>
        <dbReference type="SAM" id="SignalP"/>
    </source>
</evidence>
<name>A0A2R5G380_9STRA</name>
<dbReference type="CDD" id="cd00462">
    <property type="entry name" value="PTH"/>
    <property type="match status" value="1"/>
</dbReference>
<feature type="signal peptide" evidence="6">
    <location>
        <begin position="1"/>
        <end position="24"/>
    </location>
</feature>
<dbReference type="InterPro" id="IPR018171">
    <property type="entry name" value="Pept_tRNA_hydro_CS"/>
</dbReference>
<dbReference type="Gene3D" id="3.40.50.1470">
    <property type="entry name" value="Peptidyl-tRNA hydrolase"/>
    <property type="match status" value="1"/>
</dbReference>
<evidence type="ECO:0000256" key="2">
    <source>
        <dbReference type="ARBA" id="ARBA00022555"/>
    </source>
</evidence>
<dbReference type="Pfam" id="PF01195">
    <property type="entry name" value="Pept_tRNA_hydro"/>
    <property type="match status" value="1"/>
</dbReference>
<accession>A0A2R5G380</accession>
<dbReference type="PANTHER" id="PTHR17224:SF1">
    <property type="entry name" value="PEPTIDYL-TRNA HYDROLASE"/>
    <property type="match status" value="1"/>
</dbReference>
<dbReference type="PANTHER" id="PTHR17224">
    <property type="entry name" value="PEPTIDYL-TRNA HYDROLASE"/>
    <property type="match status" value="1"/>
</dbReference>
<keyword evidence="6" id="KW-0732">Signal</keyword>
<protein>
    <recommendedName>
        <fullName evidence="1">peptidyl-tRNA hydrolase</fullName>
        <ecNumber evidence="1">3.1.1.29</ecNumber>
    </recommendedName>
</protein>
<evidence type="ECO:0000313" key="8">
    <source>
        <dbReference type="Proteomes" id="UP000241890"/>
    </source>
</evidence>
<dbReference type="NCBIfam" id="TIGR00447">
    <property type="entry name" value="pth"/>
    <property type="match status" value="1"/>
</dbReference>
<evidence type="ECO:0000256" key="3">
    <source>
        <dbReference type="ARBA" id="ARBA00022801"/>
    </source>
</evidence>
<evidence type="ECO:0000256" key="1">
    <source>
        <dbReference type="ARBA" id="ARBA00013260"/>
    </source>
</evidence>
<keyword evidence="2" id="KW-0820">tRNA-binding</keyword>
<evidence type="ECO:0000256" key="4">
    <source>
        <dbReference type="ARBA" id="ARBA00022884"/>
    </source>
</evidence>
<dbReference type="InParanoid" id="A0A2R5G380"/>
<dbReference type="SUPFAM" id="SSF53178">
    <property type="entry name" value="Peptidyl-tRNA hydrolase-like"/>
    <property type="match status" value="1"/>
</dbReference>
<evidence type="ECO:0000256" key="5">
    <source>
        <dbReference type="ARBA" id="ARBA00038063"/>
    </source>
</evidence>
<dbReference type="InterPro" id="IPR001328">
    <property type="entry name" value="Pept_tRNA_hydro"/>
</dbReference>
<keyword evidence="3 7" id="KW-0378">Hydrolase</keyword>
<dbReference type="EC" id="3.1.1.29" evidence="1"/>
<feature type="chain" id="PRO_5015342680" description="peptidyl-tRNA hydrolase" evidence="6">
    <location>
        <begin position="25"/>
        <end position="247"/>
    </location>
</feature>
<reference evidence="7 8" key="1">
    <citation type="submission" date="2017-12" db="EMBL/GenBank/DDBJ databases">
        <title>Sequencing, de novo assembly and annotation of complete genome of a new Thraustochytrid species, strain FCC1311.</title>
        <authorList>
            <person name="Sedici K."/>
            <person name="Godart F."/>
            <person name="Aiese Cigliano R."/>
            <person name="Sanseverino W."/>
            <person name="Barakat M."/>
            <person name="Ortet P."/>
            <person name="Marechal E."/>
            <person name="Cagnac O."/>
            <person name="Amato A."/>
        </authorList>
    </citation>
    <scope>NUCLEOTIDE SEQUENCE [LARGE SCALE GENOMIC DNA]</scope>
</reference>
<keyword evidence="8" id="KW-1185">Reference proteome</keyword>